<dbReference type="AlphaFoldDB" id="A0A9X2AAU6"/>
<dbReference type="InterPro" id="IPR052265">
    <property type="entry name" value="Gamma-CA"/>
</dbReference>
<dbReference type="InterPro" id="IPR011004">
    <property type="entry name" value="Trimer_LpxA-like_sf"/>
</dbReference>
<dbReference type="SUPFAM" id="SSF51161">
    <property type="entry name" value="Trimeric LpxA-like enzymes"/>
    <property type="match status" value="1"/>
</dbReference>
<name>A0A9X2AAU6_9BACL</name>
<dbReference type="EMBL" id="JALBUF010000001">
    <property type="protein sequence ID" value="MCI0182243.1"/>
    <property type="molecule type" value="Genomic_DNA"/>
</dbReference>
<reference evidence="1" key="1">
    <citation type="submission" date="2022-03" db="EMBL/GenBank/DDBJ databases">
        <title>Draft Genome Sequence of Firmicute Strain S0AB, a Heterotrophic Iron/Sulfur-Oxidizing Extreme Acidophile.</title>
        <authorList>
            <person name="Vergara E."/>
            <person name="Pakostova E."/>
            <person name="Johnson D.B."/>
            <person name="Holmes D.S."/>
        </authorList>
    </citation>
    <scope>NUCLEOTIDE SEQUENCE</scope>
    <source>
        <strain evidence="1">S0AB</strain>
    </source>
</reference>
<comment type="caution">
    <text evidence="1">The sequence shown here is derived from an EMBL/GenBank/DDBJ whole genome shotgun (WGS) entry which is preliminary data.</text>
</comment>
<evidence type="ECO:0000313" key="1">
    <source>
        <dbReference type="EMBL" id="MCI0182243.1"/>
    </source>
</evidence>
<keyword evidence="2" id="KW-1185">Reference proteome</keyword>
<accession>A0A9X2AAU6</accession>
<gene>
    <name evidence="1" type="ORF">MM817_00500</name>
</gene>
<organism evidence="1 2">
    <name type="scientific">Sulfoacidibacillus ferrooxidans</name>
    <dbReference type="NCBI Taxonomy" id="2005001"/>
    <lineage>
        <taxon>Bacteria</taxon>
        <taxon>Bacillati</taxon>
        <taxon>Bacillota</taxon>
        <taxon>Bacilli</taxon>
        <taxon>Bacillales</taxon>
        <taxon>Alicyclobacillaceae</taxon>
        <taxon>Sulfoacidibacillus</taxon>
    </lineage>
</organism>
<dbReference type="Gene3D" id="2.160.10.10">
    <property type="entry name" value="Hexapeptide repeat proteins"/>
    <property type="match status" value="1"/>
</dbReference>
<proteinExistence type="predicted"/>
<evidence type="ECO:0000313" key="2">
    <source>
        <dbReference type="Proteomes" id="UP001139263"/>
    </source>
</evidence>
<dbReference type="Proteomes" id="UP001139263">
    <property type="component" value="Unassembled WGS sequence"/>
</dbReference>
<dbReference type="RefSeq" id="WP_241711850.1">
    <property type="nucleotide sequence ID" value="NZ_JALBUF010000001.1"/>
</dbReference>
<protein>
    <submittedName>
        <fullName evidence="1">Uncharacterized protein</fullName>
    </submittedName>
</protein>
<dbReference type="PANTHER" id="PTHR43360:SF1">
    <property type="entry name" value="CARBOXYSOME ASSEMBLY PROTEIN CCMM"/>
    <property type="match status" value="1"/>
</dbReference>
<sequence length="222" mass="24494">MRHTFAHFSVAFLTGALTAPIIKSYISELISREIHTVHSMDNQALTQPKEATLQSTVATPAPHDSSCVQAHIDKDAFLESTVLLYGKGDQHIGIRAGCRLQHLVTLAALPEGSVEPESKNPVRIGHERYAIYIGERSILDRGTRVMSPALIEQDVYIGPDTIITHACVRTGVIIEQGAIVSDVEIPPYRYIHAGQVIRSQYEADQLPFCQDQHPPVQVQTLL</sequence>
<dbReference type="PANTHER" id="PTHR43360">
    <property type="entry name" value="CARBON DIOXIDE CONCENTRATING MECHANISM PROTEIN CCMM"/>
    <property type="match status" value="1"/>
</dbReference>